<dbReference type="EMBL" id="JACGCM010002020">
    <property type="protein sequence ID" value="KAF6145954.1"/>
    <property type="molecule type" value="Genomic_DNA"/>
</dbReference>
<accession>A0A7J7LTT9</accession>
<name>A0A7J7LTT9_9MAGN</name>
<comment type="caution">
    <text evidence="1">The sequence shown here is derived from an EMBL/GenBank/DDBJ whole genome shotgun (WGS) entry which is preliminary data.</text>
</comment>
<reference evidence="1 2" key="1">
    <citation type="journal article" date="2020" name="IScience">
        <title>Genome Sequencing of the Endangered Kingdonia uniflora (Circaeasteraceae, Ranunculales) Reveals Potential Mechanisms of Evolutionary Specialization.</title>
        <authorList>
            <person name="Sun Y."/>
            <person name="Deng T."/>
            <person name="Zhang A."/>
            <person name="Moore M.J."/>
            <person name="Landis J.B."/>
            <person name="Lin N."/>
            <person name="Zhang H."/>
            <person name="Zhang X."/>
            <person name="Huang J."/>
            <person name="Zhang X."/>
            <person name="Sun H."/>
            <person name="Wang H."/>
        </authorList>
    </citation>
    <scope>NUCLEOTIDE SEQUENCE [LARGE SCALE GENOMIC DNA]</scope>
    <source>
        <strain evidence="1">TB1705</strain>
        <tissue evidence="1">Leaf</tissue>
    </source>
</reference>
<gene>
    <name evidence="1" type="ORF">GIB67_000134</name>
</gene>
<protein>
    <submittedName>
        <fullName evidence="1">Uncharacterized protein</fullName>
    </submittedName>
</protein>
<evidence type="ECO:0000313" key="1">
    <source>
        <dbReference type="EMBL" id="KAF6145954.1"/>
    </source>
</evidence>
<feature type="non-terminal residue" evidence="1">
    <location>
        <position position="1"/>
    </location>
</feature>
<dbReference type="Proteomes" id="UP000541444">
    <property type="component" value="Unassembled WGS sequence"/>
</dbReference>
<evidence type="ECO:0000313" key="2">
    <source>
        <dbReference type="Proteomes" id="UP000541444"/>
    </source>
</evidence>
<dbReference type="OrthoDB" id="5963188at2759"/>
<keyword evidence="2" id="KW-1185">Reference proteome</keyword>
<organism evidence="1 2">
    <name type="scientific">Kingdonia uniflora</name>
    <dbReference type="NCBI Taxonomy" id="39325"/>
    <lineage>
        <taxon>Eukaryota</taxon>
        <taxon>Viridiplantae</taxon>
        <taxon>Streptophyta</taxon>
        <taxon>Embryophyta</taxon>
        <taxon>Tracheophyta</taxon>
        <taxon>Spermatophyta</taxon>
        <taxon>Magnoliopsida</taxon>
        <taxon>Ranunculales</taxon>
        <taxon>Circaeasteraceae</taxon>
        <taxon>Kingdonia</taxon>
    </lineage>
</organism>
<dbReference type="AlphaFoldDB" id="A0A7J7LTT9"/>
<sequence length="103" mass="11341">MTPHEYPGLSDVALASVGCMPLARRAREDGWYTPTARPCTPHGPLFRCTPGTVESVPARAVSTSVLVLYIEESMAVHRSKENLIEIKQIKMESMKSNLIVLDS</sequence>
<proteinExistence type="predicted"/>